<dbReference type="Gene3D" id="3.40.50.2020">
    <property type="match status" value="1"/>
</dbReference>
<sequence>MTALSRPASLESLPGMAPAPEPATREEPPRKRLRAVPSWAWVGEQSTLGSLLLAALPDKEALLPEWLSALAKPSVSITSLEDVRRLDAEDIVGLPVPPLVKGVFREVLAREASLECEQRAVLEAAAARKQAFLAPLRDRNMQPPLAGSKYFQDQKNLRLILTHEEIEAGVRIVARRIENWCKGERIVLVGILKGAFMFLSDLCRALIRPYSVYFIEASSYKDERQQKDGVTISGSLPVSKFCDATTQAPHKIVLLDELLDSGHTMQEMKQYFLNHLASTHTEKDILTVCLFGKKRERGGLEVDITGIPDLPDLWLVGYGLDDRGTKRGWSELFAIPKVKIVETVDTEEVERLLANFDDEAVLTAPIIFAGFELTHNRKQRYRLSGLDTSGGQIHIGSTLQCKAAATIKKADVVQALADLSVVKGKYEQELQFAFIQENVTLAPEDEIFSGNKRTYADMRCRLRRHVVKAAERFGVQGPGEVTAS</sequence>
<evidence type="ECO:0000259" key="2">
    <source>
        <dbReference type="Pfam" id="PF00156"/>
    </source>
</evidence>
<proteinExistence type="predicted"/>
<organism evidence="3">
    <name type="scientific">Alexandrium monilatum</name>
    <dbReference type="NCBI Taxonomy" id="311494"/>
    <lineage>
        <taxon>Eukaryota</taxon>
        <taxon>Sar</taxon>
        <taxon>Alveolata</taxon>
        <taxon>Dinophyceae</taxon>
        <taxon>Gonyaulacales</taxon>
        <taxon>Pyrocystaceae</taxon>
        <taxon>Alexandrium</taxon>
    </lineage>
</organism>
<dbReference type="EMBL" id="HBNR01015075">
    <property type="protein sequence ID" value="CAE4570208.1"/>
    <property type="molecule type" value="Transcribed_RNA"/>
</dbReference>
<dbReference type="InterPro" id="IPR029057">
    <property type="entry name" value="PRTase-like"/>
</dbReference>
<feature type="domain" description="Phosphoribosyltransferase" evidence="2">
    <location>
        <begin position="161"/>
        <end position="321"/>
    </location>
</feature>
<dbReference type="InterPro" id="IPR000836">
    <property type="entry name" value="PRTase_dom"/>
</dbReference>
<accession>A0A7S4Q296</accession>
<protein>
    <recommendedName>
        <fullName evidence="2">Phosphoribosyltransferase domain-containing protein</fullName>
    </recommendedName>
</protein>
<evidence type="ECO:0000256" key="1">
    <source>
        <dbReference type="SAM" id="MobiDB-lite"/>
    </source>
</evidence>
<dbReference type="GO" id="GO:0032264">
    <property type="term" value="P:IMP salvage"/>
    <property type="evidence" value="ECO:0007669"/>
    <property type="project" value="TreeGrafter"/>
</dbReference>
<dbReference type="GO" id="GO:0046100">
    <property type="term" value="P:hypoxanthine metabolic process"/>
    <property type="evidence" value="ECO:0007669"/>
    <property type="project" value="TreeGrafter"/>
</dbReference>
<dbReference type="GO" id="GO:0005829">
    <property type="term" value="C:cytosol"/>
    <property type="evidence" value="ECO:0007669"/>
    <property type="project" value="TreeGrafter"/>
</dbReference>
<dbReference type="AlphaFoldDB" id="A0A7S4Q296"/>
<feature type="region of interest" description="Disordered" evidence="1">
    <location>
        <begin position="1"/>
        <end position="31"/>
    </location>
</feature>
<dbReference type="GO" id="GO:0032263">
    <property type="term" value="P:GMP salvage"/>
    <property type="evidence" value="ECO:0007669"/>
    <property type="project" value="TreeGrafter"/>
</dbReference>
<dbReference type="Pfam" id="PF00156">
    <property type="entry name" value="Pribosyltran"/>
    <property type="match status" value="1"/>
</dbReference>
<dbReference type="PANTHER" id="PTHR43340">
    <property type="entry name" value="HYPOXANTHINE-GUANINE PHOSPHORIBOSYLTRANSFERASE"/>
    <property type="match status" value="1"/>
</dbReference>
<name>A0A7S4Q296_9DINO</name>
<dbReference type="PANTHER" id="PTHR43340:SF1">
    <property type="entry name" value="HYPOXANTHINE PHOSPHORIBOSYLTRANSFERASE"/>
    <property type="match status" value="1"/>
</dbReference>
<dbReference type="CDD" id="cd06223">
    <property type="entry name" value="PRTases_typeI"/>
    <property type="match status" value="1"/>
</dbReference>
<dbReference type="InterPro" id="IPR050408">
    <property type="entry name" value="HGPRT"/>
</dbReference>
<dbReference type="GO" id="GO:0004422">
    <property type="term" value="F:hypoxanthine phosphoribosyltransferase activity"/>
    <property type="evidence" value="ECO:0007669"/>
    <property type="project" value="TreeGrafter"/>
</dbReference>
<dbReference type="GO" id="GO:0000287">
    <property type="term" value="F:magnesium ion binding"/>
    <property type="evidence" value="ECO:0007669"/>
    <property type="project" value="TreeGrafter"/>
</dbReference>
<evidence type="ECO:0000313" key="3">
    <source>
        <dbReference type="EMBL" id="CAE4570208.1"/>
    </source>
</evidence>
<dbReference type="GO" id="GO:0006178">
    <property type="term" value="P:guanine salvage"/>
    <property type="evidence" value="ECO:0007669"/>
    <property type="project" value="TreeGrafter"/>
</dbReference>
<reference evidence="3" key="1">
    <citation type="submission" date="2021-01" db="EMBL/GenBank/DDBJ databases">
        <authorList>
            <person name="Corre E."/>
            <person name="Pelletier E."/>
            <person name="Niang G."/>
            <person name="Scheremetjew M."/>
            <person name="Finn R."/>
            <person name="Kale V."/>
            <person name="Holt S."/>
            <person name="Cochrane G."/>
            <person name="Meng A."/>
            <person name="Brown T."/>
            <person name="Cohen L."/>
        </authorList>
    </citation>
    <scope>NUCLEOTIDE SEQUENCE</scope>
    <source>
        <strain evidence="3">CCMP3105</strain>
    </source>
</reference>
<gene>
    <name evidence="3" type="ORF">AMON00008_LOCUS9827</name>
</gene>
<dbReference type="SUPFAM" id="SSF53271">
    <property type="entry name" value="PRTase-like"/>
    <property type="match status" value="1"/>
</dbReference>